<dbReference type="Proteomes" id="UP001498476">
    <property type="component" value="Unassembled WGS sequence"/>
</dbReference>
<evidence type="ECO:0000256" key="1">
    <source>
        <dbReference type="SAM" id="MobiDB-lite"/>
    </source>
</evidence>
<evidence type="ECO:0000313" key="3">
    <source>
        <dbReference type="Proteomes" id="UP001498476"/>
    </source>
</evidence>
<feature type="compositionally biased region" description="Acidic residues" evidence="1">
    <location>
        <begin position="75"/>
        <end position="92"/>
    </location>
</feature>
<reference evidence="2 3" key="1">
    <citation type="journal article" date="2025" name="Microbiol. Resour. Announc.">
        <title>Draft genome sequences for Neonectria magnoliae and Neonectria punicea, canker pathogens of Liriodendron tulipifera and Acer saccharum in West Virginia.</title>
        <authorList>
            <person name="Petronek H.M."/>
            <person name="Kasson M.T."/>
            <person name="Metheny A.M."/>
            <person name="Stauder C.M."/>
            <person name="Lovett B."/>
            <person name="Lynch S.C."/>
            <person name="Garnas J.R."/>
            <person name="Kasson L.R."/>
            <person name="Stajich J.E."/>
        </authorList>
    </citation>
    <scope>NUCLEOTIDE SEQUENCE [LARGE SCALE GENOMIC DNA]</scope>
    <source>
        <strain evidence="2 3">NRRL 64653</strain>
    </source>
</reference>
<feature type="region of interest" description="Disordered" evidence="1">
    <location>
        <begin position="1"/>
        <end position="22"/>
    </location>
</feature>
<organism evidence="2 3">
    <name type="scientific">Neonectria punicea</name>
    <dbReference type="NCBI Taxonomy" id="979145"/>
    <lineage>
        <taxon>Eukaryota</taxon>
        <taxon>Fungi</taxon>
        <taxon>Dikarya</taxon>
        <taxon>Ascomycota</taxon>
        <taxon>Pezizomycotina</taxon>
        <taxon>Sordariomycetes</taxon>
        <taxon>Hypocreomycetidae</taxon>
        <taxon>Hypocreales</taxon>
        <taxon>Nectriaceae</taxon>
        <taxon>Neonectria</taxon>
    </lineage>
</organism>
<proteinExistence type="predicted"/>
<feature type="region of interest" description="Disordered" evidence="1">
    <location>
        <begin position="251"/>
        <end position="288"/>
    </location>
</feature>
<feature type="compositionally biased region" description="Basic and acidic residues" evidence="1">
    <location>
        <begin position="251"/>
        <end position="266"/>
    </location>
</feature>
<sequence>MRPFAPMQVSASPRQLSFSSRATIPMISARAPSPMNSPHEMDFQHTTSYKNVSGFRIDSARIPRTSFCETGFGITEDDDDESTPEPTSEPESDGSRIFAQESDEQDQSMDLDSPVASERHVDKDGAQSVNGYNSPRDEYSPVVTPIISPSNVMNEANREKRLANFDSAVFDTMIYRQSDLKPPSGVSVEVTSPKMVTASNEDDRLALHVNPAIHRMHNRSEEWYKRKSKEIQSRGGRKAWFGKTIERQRYLRSREAATEKERDKARRAGTVPPRQEPQPRGHKKMLDFGVVPEKDLPDDVRRNPAWLKACAWFRETRSLPQ</sequence>
<name>A0ABR1GX78_9HYPO</name>
<dbReference type="EMBL" id="JAZAVJ010000130">
    <property type="protein sequence ID" value="KAK7413408.1"/>
    <property type="molecule type" value="Genomic_DNA"/>
</dbReference>
<evidence type="ECO:0000313" key="2">
    <source>
        <dbReference type="EMBL" id="KAK7413408.1"/>
    </source>
</evidence>
<comment type="caution">
    <text evidence="2">The sequence shown here is derived from an EMBL/GenBank/DDBJ whole genome shotgun (WGS) entry which is preliminary data.</text>
</comment>
<protein>
    <submittedName>
        <fullName evidence="2">Uncharacterized protein</fullName>
    </submittedName>
</protein>
<accession>A0ABR1GX78</accession>
<gene>
    <name evidence="2" type="ORF">QQX98_007710</name>
</gene>
<keyword evidence="3" id="KW-1185">Reference proteome</keyword>
<feature type="compositionally biased region" description="Polar residues" evidence="1">
    <location>
        <begin position="9"/>
        <end position="22"/>
    </location>
</feature>
<feature type="region of interest" description="Disordered" evidence="1">
    <location>
        <begin position="69"/>
        <end position="142"/>
    </location>
</feature>